<dbReference type="KEGG" id="afi:Acife_2612"/>
<dbReference type="HOGENOM" id="CLU_2875430_0_0_6"/>
<dbReference type="Proteomes" id="UP000009220">
    <property type="component" value="Chromosome"/>
</dbReference>
<dbReference type="STRING" id="743299.Acife_2612"/>
<dbReference type="AlphaFoldDB" id="G0JQQ3"/>
<evidence type="ECO:0000313" key="1">
    <source>
        <dbReference type="EMBL" id="AEM48692.1"/>
    </source>
</evidence>
<organism evidence="1 2">
    <name type="scientific">Acidithiobacillus ferrivorans SS3</name>
    <dbReference type="NCBI Taxonomy" id="743299"/>
    <lineage>
        <taxon>Bacteria</taxon>
        <taxon>Pseudomonadati</taxon>
        <taxon>Pseudomonadota</taxon>
        <taxon>Acidithiobacillia</taxon>
        <taxon>Acidithiobacillales</taxon>
        <taxon>Acidithiobacillaceae</taxon>
        <taxon>Acidithiobacillus</taxon>
    </lineage>
</organism>
<reference evidence="1 2" key="1">
    <citation type="journal article" date="2011" name="J. Bacteriol.">
        <title>Draft genome of the psychrotolerant acidophile Acidithiobacillus ferrivorans SS3.</title>
        <authorList>
            <person name="Liljeqvist M."/>
            <person name="Valdes J."/>
            <person name="Holmes D.S."/>
            <person name="Dopson M."/>
        </authorList>
    </citation>
    <scope>NUCLEOTIDE SEQUENCE [LARGE SCALE GENOMIC DNA]</scope>
    <source>
        <strain evidence="1 2">SS3</strain>
    </source>
</reference>
<gene>
    <name evidence="1" type="ORF">Acife_2612</name>
</gene>
<dbReference type="EMBL" id="CP002985">
    <property type="protein sequence ID" value="AEM48692.1"/>
    <property type="molecule type" value="Genomic_DNA"/>
</dbReference>
<evidence type="ECO:0000313" key="2">
    <source>
        <dbReference type="Proteomes" id="UP000009220"/>
    </source>
</evidence>
<name>G0JQQ3_9PROT</name>
<proteinExistence type="predicted"/>
<sequence length="63" mass="7135">MIVPIVECLKSELDMAAAADRPDADPDRMTAWISDPNREPATQFFTKGLERQIAYAIEDLLRK</sequence>
<protein>
    <submittedName>
        <fullName evidence="1">Uncharacterized protein</fullName>
    </submittedName>
</protein>
<accession>G0JQQ3</accession>